<dbReference type="AlphaFoldDB" id="A0A1G9JFG2"/>
<name>A0A1G9JFG2_9SPHI</name>
<evidence type="ECO:0000313" key="1">
    <source>
        <dbReference type="EMBL" id="SDL35883.1"/>
    </source>
</evidence>
<accession>A0A1G9JFG2</accession>
<reference evidence="2" key="1">
    <citation type="submission" date="2016-10" db="EMBL/GenBank/DDBJ databases">
        <authorList>
            <person name="Varghese N."/>
            <person name="Submissions S."/>
        </authorList>
    </citation>
    <scope>NUCLEOTIDE SEQUENCE [LARGE SCALE GENOMIC DNA]</scope>
    <source>
        <strain evidence="2">DSM 19110</strain>
    </source>
</reference>
<dbReference type="Proteomes" id="UP000183200">
    <property type="component" value="Unassembled WGS sequence"/>
</dbReference>
<sequence length="41" mass="4754">MNNAFILEIIYFYYIAFAAKKETRLVSDSVSRQSQTSSTPY</sequence>
<protein>
    <submittedName>
        <fullName evidence="1">Uncharacterized protein</fullName>
    </submittedName>
</protein>
<dbReference type="EMBL" id="FNGY01000001">
    <property type="protein sequence ID" value="SDL35883.1"/>
    <property type="molecule type" value="Genomic_DNA"/>
</dbReference>
<proteinExistence type="predicted"/>
<evidence type="ECO:0000313" key="2">
    <source>
        <dbReference type="Proteomes" id="UP000183200"/>
    </source>
</evidence>
<organism evidence="1 2">
    <name type="scientific">Pedobacter steynii</name>
    <dbReference type="NCBI Taxonomy" id="430522"/>
    <lineage>
        <taxon>Bacteria</taxon>
        <taxon>Pseudomonadati</taxon>
        <taxon>Bacteroidota</taxon>
        <taxon>Sphingobacteriia</taxon>
        <taxon>Sphingobacteriales</taxon>
        <taxon>Sphingobacteriaceae</taxon>
        <taxon>Pedobacter</taxon>
    </lineage>
</organism>
<keyword evidence="2" id="KW-1185">Reference proteome</keyword>
<gene>
    <name evidence="1" type="ORF">SAMN05421820_101237</name>
</gene>